<dbReference type="GeneID" id="95980356"/>
<feature type="compositionally biased region" description="Basic and acidic residues" evidence="1">
    <location>
        <begin position="354"/>
        <end position="379"/>
    </location>
</feature>
<sequence length="441" mass="47047">MSPKRKRTTSVLPVLDTIVMDAAPQGEPQSPRSRVAENFGQLQIQDAPSCSHASKRRQLPNRNGISTAIYTSSSPNDDDGDLVVDSAIAMATPPKDLSPVNEMQGVFEIGETPGAYKSFSTRLPSSPPMSPSPSPSPLNLDGCHASNDGSNEENVTLTLSPSRRRGRSAPTPRYAHHGRIGQASESHGNRRSVSSGCDMEMEGLPAPPQGRRFSKPSTVPITAPPPPTPLTSPGEEPVTGPLIANATAKMFSLPTLPSRQQSISPFSPSKKRKSPPPSTAAAPSSPTNIVPVLSTFESTVSSASSPQRSSASDDASMTWQESEITGHLWDPLQNKDDDGEGINGIGFRPSAAVEWKRREGRKRQVSEWKAREAKEDRKRRFDRRKKRGSGGRSSLAGGGGSGQVGMVDLLGANNKSDEGNATPPAHGPDEKRARVRFADLS</sequence>
<feature type="compositionally biased region" description="Polar residues" evidence="1">
    <location>
        <begin position="40"/>
        <end position="52"/>
    </location>
</feature>
<evidence type="ECO:0000313" key="2">
    <source>
        <dbReference type="EMBL" id="KAL1303243.1"/>
    </source>
</evidence>
<dbReference type="Proteomes" id="UP001562354">
    <property type="component" value="Unassembled WGS sequence"/>
</dbReference>
<organism evidence="2 3">
    <name type="scientific">Neodothiora populina</name>
    <dbReference type="NCBI Taxonomy" id="2781224"/>
    <lineage>
        <taxon>Eukaryota</taxon>
        <taxon>Fungi</taxon>
        <taxon>Dikarya</taxon>
        <taxon>Ascomycota</taxon>
        <taxon>Pezizomycotina</taxon>
        <taxon>Dothideomycetes</taxon>
        <taxon>Dothideomycetidae</taxon>
        <taxon>Dothideales</taxon>
        <taxon>Dothioraceae</taxon>
        <taxon>Neodothiora</taxon>
    </lineage>
</organism>
<feature type="region of interest" description="Disordered" evidence="1">
    <location>
        <begin position="21"/>
        <end position="82"/>
    </location>
</feature>
<protein>
    <submittedName>
        <fullName evidence="2">Uncharacterized protein</fullName>
    </submittedName>
</protein>
<name>A0ABR3PAR0_9PEZI</name>
<comment type="caution">
    <text evidence="2">The sequence shown here is derived from an EMBL/GenBank/DDBJ whole genome shotgun (WGS) entry which is preliminary data.</text>
</comment>
<feature type="region of interest" description="Disordered" evidence="1">
    <location>
        <begin position="117"/>
        <end position="441"/>
    </location>
</feature>
<accession>A0ABR3PAR0</accession>
<reference evidence="2 3" key="1">
    <citation type="submission" date="2024-07" db="EMBL/GenBank/DDBJ databases">
        <title>Draft sequence of the Neodothiora populina.</title>
        <authorList>
            <person name="Drown D.D."/>
            <person name="Schuette U.S."/>
            <person name="Buechlein A.B."/>
            <person name="Rusch D.R."/>
            <person name="Winton L.W."/>
            <person name="Adams G.A."/>
        </authorList>
    </citation>
    <scope>NUCLEOTIDE SEQUENCE [LARGE SCALE GENOMIC DNA]</scope>
    <source>
        <strain evidence="2 3">CPC 39397</strain>
    </source>
</reference>
<keyword evidence="3" id="KW-1185">Reference proteome</keyword>
<feature type="compositionally biased region" description="Basic residues" evidence="1">
    <location>
        <begin position="380"/>
        <end position="389"/>
    </location>
</feature>
<feature type="compositionally biased region" description="Polar residues" evidence="1">
    <location>
        <begin position="183"/>
        <end position="195"/>
    </location>
</feature>
<feature type="compositionally biased region" description="Polar residues" evidence="1">
    <location>
        <begin position="60"/>
        <end position="75"/>
    </location>
</feature>
<dbReference type="RefSeq" id="XP_069199518.1">
    <property type="nucleotide sequence ID" value="XM_069346645.1"/>
</dbReference>
<evidence type="ECO:0000313" key="3">
    <source>
        <dbReference type="Proteomes" id="UP001562354"/>
    </source>
</evidence>
<feature type="compositionally biased region" description="Polar residues" evidence="1">
    <location>
        <begin position="147"/>
        <end position="161"/>
    </location>
</feature>
<evidence type="ECO:0000256" key="1">
    <source>
        <dbReference type="SAM" id="MobiDB-lite"/>
    </source>
</evidence>
<feature type="compositionally biased region" description="Low complexity" evidence="1">
    <location>
        <begin position="294"/>
        <end position="316"/>
    </location>
</feature>
<proteinExistence type="predicted"/>
<feature type="compositionally biased region" description="Pro residues" evidence="1">
    <location>
        <begin position="125"/>
        <end position="136"/>
    </location>
</feature>
<dbReference type="EMBL" id="JBFMKM010000010">
    <property type="protein sequence ID" value="KAL1303243.1"/>
    <property type="molecule type" value="Genomic_DNA"/>
</dbReference>
<gene>
    <name evidence="2" type="ORF">AAFC00_006657</name>
</gene>